<dbReference type="GO" id="GO:0008184">
    <property type="term" value="F:glycogen phosphorylase activity"/>
    <property type="evidence" value="ECO:0007669"/>
    <property type="project" value="InterPro"/>
</dbReference>
<dbReference type="EMBL" id="JARJCM010000036">
    <property type="protein sequence ID" value="KAJ7037641.1"/>
    <property type="molecule type" value="Genomic_DNA"/>
</dbReference>
<proteinExistence type="inferred from homology"/>
<evidence type="ECO:0000259" key="3">
    <source>
        <dbReference type="Pfam" id="PF12783"/>
    </source>
</evidence>
<dbReference type="GO" id="GO:0005794">
    <property type="term" value="C:Golgi apparatus"/>
    <property type="evidence" value="ECO:0007669"/>
    <property type="project" value="UniProtKB-ARBA"/>
</dbReference>
<dbReference type="Gene3D" id="3.40.50.2000">
    <property type="entry name" value="Glycogen Phosphorylase B"/>
    <property type="match status" value="1"/>
</dbReference>
<dbReference type="Pfam" id="PF00343">
    <property type="entry name" value="Phosphorylase"/>
    <property type="match status" value="1"/>
</dbReference>
<dbReference type="InterPro" id="IPR032691">
    <property type="entry name" value="Mon2/Sec7/BIG1-like_HUS"/>
</dbReference>
<comment type="similarity">
    <text evidence="1">Belongs to the glycogen phosphorylase family.</text>
</comment>
<organism evidence="4 5">
    <name type="scientific">Mycena alexandri</name>
    <dbReference type="NCBI Taxonomy" id="1745969"/>
    <lineage>
        <taxon>Eukaryota</taxon>
        <taxon>Fungi</taxon>
        <taxon>Dikarya</taxon>
        <taxon>Basidiomycota</taxon>
        <taxon>Agaricomycotina</taxon>
        <taxon>Agaricomycetes</taxon>
        <taxon>Agaricomycetidae</taxon>
        <taxon>Agaricales</taxon>
        <taxon>Marasmiineae</taxon>
        <taxon>Mycenaceae</taxon>
        <taxon>Mycena</taxon>
    </lineage>
</organism>
<dbReference type="Proteomes" id="UP001218188">
    <property type="component" value="Unassembled WGS sequence"/>
</dbReference>
<evidence type="ECO:0000256" key="2">
    <source>
        <dbReference type="SAM" id="MobiDB-lite"/>
    </source>
</evidence>
<dbReference type="AlphaFoldDB" id="A0AAD6X7D0"/>
<dbReference type="InterPro" id="IPR000811">
    <property type="entry name" value="Glyco_trans_35"/>
</dbReference>
<sequence length="255" mass="28533">MRLEVEAEQRQQGMERRKHRDVEAQQLLGVGDDGVQRFARHTHADAVVGPSTYSRVSAARSVRCGGAARLSTLIPPPGPLRATPSPSSRTYLEFLHKTFGLELIESVLTNYHDLFRKNSSSSCSCICALLLKSLSDRPLFPLTLRCTRVVFLLLNQFAPELETEAEIFLTFLIKIVGDDRSEQGEQNGWGERMSLWASLLGRRAEAVFESLSRGTVTHPTLAIPELMRILLDEEELPCAAAWQIVTNTFFYTNLA</sequence>
<feature type="domain" description="Mon2/Sec7/BIG1-like HUS" evidence="3">
    <location>
        <begin position="92"/>
        <end position="181"/>
    </location>
</feature>
<gene>
    <name evidence="4" type="ORF">C8F04DRAFT_1329916</name>
</gene>
<evidence type="ECO:0000256" key="1">
    <source>
        <dbReference type="ARBA" id="ARBA00006047"/>
    </source>
</evidence>
<keyword evidence="5" id="KW-1185">Reference proteome</keyword>
<feature type="region of interest" description="Disordered" evidence="2">
    <location>
        <begin position="1"/>
        <end position="21"/>
    </location>
</feature>
<protein>
    <recommendedName>
        <fullName evidence="3">Mon2/Sec7/BIG1-like HUS domain-containing protein</fullName>
    </recommendedName>
</protein>
<accession>A0AAD6X7D0</accession>
<dbReference type="GO" id="GO:0005975">
    <property type="term" value="P:carbohydrate metabolic process"/>
    <property type="evidence" value="ECO:0007669"/>
    <property type="project" value="InterPro"/>
</dbReference>
<evidence type="ECO:0000313" key="5">
    <source>
        <dbReference type="Proteomes" id="UP001218188"/>
    </source>
</evidence>
<dbReference type="SUPFAM" id="SSF53756">
    <property type="entry name" value="UDP-Glycosyltransferase/glycogen phosphorylase"/>
    <property type="match status" value="1"/>
</dbReference>
<comment type="caution">
    <text evidence="4">The sequence shown here is derived from an EMBL/GenBank/DDBJ whole genome shotgun (WGS) entry which is preliminary data.</text>
</comment>
<name>A0AAD6X7D0_9AGAR</name>
<evidence type="ECO:0000313" key="4">
    <source>
        <dbReference type="EMBL" id="KAJ7037641.1"/>
    </source>
</evidence>
<reference evidence="4" key="1">
    <citation type="submission" date="2023-03" db="EMBL/GenBank/DDBJ databases">
        <title>Massive genome expansion in bonnet fungi (Mycena s.s.) driven by repeated elements and novel gene families across ecological guilds.</title>
        <authorList>
            <consortium name="Lawrence Berkeley National Laboratory"/>
            <person name="Harder C.B."/>
            <person name="Miyauchi S."/>
            <person name="Viragh M."/>
            <person name="Kuo A."/>
            <person name="Thoen E."/>
            <person name="Andreopoulos B."/>
            <person name="Lu D."/>
            <person name="Skrede I."/>
            <person name="Drula E."/>
            <person name="Henrissat B."/>
            <person name="Morin E."/>
            <person name="Kohler A."/>
            <person name="Barry K."/>
            <person name="LaButti K."/>
            <person name="Morin E."/>
            <person name="Salamov A."/>
            <person name="Lipzen A."/>
            <person name="Mereny Z."/>
            <person name="Hegedus B."/>
            <person name="Baldrian P."/>
            <person name="Stursova M."/>
            <person name="Weitz H."/>
            <person name="Taylor A."/>
            <person name="Grigoriev I.V."/>
            <person name="Nagy L.G."/>
            <person name="Martin F."/>
            <person name="Kauserud H."/>
        </authorList>
    </citation>
    <scope>NUCLEOTIDE SEQUENCE</scope>
    <source>
        <strain evidence="4">CBHHK200</strain>
    </source>
</reference>
<dbReference type="Pfam" id="PF12783">
    <property type="entry name" value="Sec7-like_HUS"/>
    <property type="match status" value="1"/>
</dbReference>